<evidence type="ECO:0000259" key="2">
    <source>
        <dbReference type="Pfam" id="PF16220"/>
    </source>
</evidence>
<dbReference type="STRING" id="198616.SAMN05216193_1244"/>
<sequence length="110" mass="12949">MPLPRPPRVPPQVAEQAVRWLVELQGGPHDERLRQDWQRWRQAAPEHEQAWKHIEAVNRRLDGIATPLARAALERRLRHRRRRQPHPAEQRQRAGIQRFPAAEGVLPVSR</sequence>
<evidence type="ECO:0000256" key="1">
    <source>
        <dbReference type="SAM" id="MobiDB-lite"/>
    </source>
</evidence>
<name>A0A1H0QJ76_9PSED</name>
<gene>
    <name evidence="3" type="ORF">SAMN05216193_1244</name>
</gene>
<keyword evidence="4" id="KW-1185">Reference proteome</keyword>
<keyword evidence="3" id="KW-0812">Transmembrane</keyword>
<reference evidence="4" key="1">
    <citation type="submission" date="2016-10" db="EMBL/GenBank/DDBJ databases">
        <authorList>
            <person name="Varghese N."/>
            <person name="Submissions S."/>
        </authorList>
    </citation>
    <scope>NUCLEOTIDE SEQUENCE [LARGE SCALE GENOMIC DNA]</scope>
    <source>
        <strain evidence="4">JCM 21621</strain>
    </source>
</reference>
<keyword evidence="3" id="KW-0472">Membrane</keyword>
<dbReference type="EMBL" id="FNIJ01000024">
    <property type="protein sequence ID" value="SDP16718.1"/>
    <property type="molecule type" value="Genomic_DNA"/>
</dbReference>
<dbReference type="AlphaFoldDB" id="A0A1H0QJ76"/>
<feature type="region of interest" description="Disordered" evidence="1">
    <location>
        <begin position="76"/>
        <end position="110"/>
    </location>
</feature>
<accession>A0A1H0QJ76</accession>
<feature type="compositionally biased region" description="Basic residues" evidence="1">
    <location>
        <begin position="76"/>
        <end position="85"/>
    </location>
</feature>
<dbReference type="Pfam" id="PF16220">
    <property type="entry name" value="DUF4880"/>
    <property type="match status" value="1"/>
</dbReference>
<dbReference type="InterPro" id="IPR032623">
    <property type="entry name" value="FecR_N"/>
</dbReference>
<organism evidence="3 4">
    <name type="scientific">Pseudomonas jinjuensis</name>
    <dbReference type="NCBI Taxonomy" id="198616"/>
    <lineage>
        <taxon>Bacteria</taxon>
        <taxon>Pseudomonadati</taxon>
        <taxon>Pseudomonadota</taxon>
        <taxon>Gammaproteobacteria</taxon>
        <taxon>Pseudomonadales</taxon>
        <taxon>Pseudomonadaceae</taxon>
        <taxon>Pseudomonas</taxon>
    </lineage>
</organism>
<feature type="domain" description="FecR N-terminal" evidence="2">
    <location>
        <begin position="15"/>
        <end position="57"/>
    </location>
</feature>
<proteinExistence type="predicted"/>
<protein>
    <submittedName>
        <fullName evidence="3">Transmembrane sensor</fullName>
    </submittedName>
</protein>
<dbReference type="Proteomes" id="UP000242957">
    <property type="component" value="Unassembled WGS sequence"/>
</dbReference>
<evidence type="ECO:0000313" key="3">
    <source>
        <dbReference type="EMBL" id="SDP16718.1"/>
    </source>
</evidence>
<dbReference type="RefSeq" id="WP_371858158.1">
    <property type="nucleotide sequence ID" value="NZ_FNIJ01000024.1"/>
</dbReference>
<evidence type="ECO:0000313" key="4">
    <source>
        <dbReference type="Proteomes" id="UP000242957"/>
    </source>
</evidence>